<reference evidence="1" key="1">
    <citation type="submission" date="2025-08" db="UniProtKB">
        <authorList>
            <consortium name="Ensembl"/>
        </authorList>
    </citation>
    <scope>IDENTIFICATION</scope>
</reference>
<evidence type="ECO:0000313" key="2">
    <source>
        <dbReference type="Proteomes" id="UP000261540"/>
    </source>
</evidence>
<name>A0A3B3T668_9TELE</name>
<protein>
    <submittedName>
        <fullName evidence="1">Uncharacterized protein</fullName>
    </submittedName>
</protein>
<accession>A0A3B3T668</accession>
<evidence type="ECO:0000313" key="1">
    <source>
        <dbReference type="Ensembl" id="ENSPKIP00000038652.1"/>
    </source>
</evidence>
<keyword evidence="2" id="KW-1185">Reference proteome</keyword>
<dbReference type="STRING" id="1676925.ENSPKIP00000038652"/>
<dbReference type="Proteomes" id="UP000261540">
    <property type="component" value="Unplaced"/>
</dbReference>
<dbReference type="Ensembl" id="ENSPKIT00000019646.1">
    <property type="protein sequence ID" value="ENSPKIP00000038652.1"/>
    <property type="gene ID" value="ENSPKIG00000016350.1"/>
</dbReference>
<sequence>MLHVNNHCDLDQTGNSTKLSHKCFLAKKKKKHLTEPYRLCPICSCFAELGVAQRRFAECLGMFQFEYVGDAKTDDEKCIVFTFTFLIDLSSKILSGRKLMV</sequence>
<reference evidence="1" key="2">
    <citation type="submission" date="2025-09" db="UniProtKB">
        <authorList>
            <consortium name="Ensembl"/>
        </authorList>
    </citation>
    <scope>IDENTIFICATION</scope>
</reference>
<proteinExistence type="predicted"/>
<organism evidence="1 2">
    <name type="scientific">Paramormyrops kingsleyae</name>
    <dbReference type="NCBI Taxonomy" id="1676925"/>
    <lineage>
        <taxon>Eukaryota</taxon>
        <taxon>Metazoa</taxon>
        <taxon>Chordata</taxon>
        <taxon>Craniata</taxon>
        <taxon>Vertebrata</taxon>
        <taxon>Euteleostomi</taxon>
        <taxon>Actinopterygii</taxon>
        <taxon>Neopterygii</taxon>
        <taxon>Teleostei</taxon>
        <taxon>Osteoglossocephala</taxon>
        <taxon>Osteoglossomorpha</taxon>
        <taxon>Osteoglossiformes</taxon>
        <taxon>Mormyridae</taxon>
        <taxon>Paramormyrops</taxon>
    </lineage>
</organism>
<dbReference type="AlphaFoldDB" id="A0A3B3T668"/>